<dbReference type="STRING" id="27342.A0A0H2S9J9"/>
<proteinExistence type="predicted"/>
<protein>
    <recommendedName>
        <fullName evidence="4">Maintenance of telomere capping protein 1</fullName>
    </recommendedName>
</protein>
<dbReference type="Proteomes" id="UP000053477">
    <property type="component" value="Unassembled WGS sequence"/>
</dbReference>
<evidence type="ECO:0000313" key="2">
    <source>
        <dbReference type="EMBL" id="KLO20524.1"/>
    </source>
</evidence>
<dbReference type="AlphaFoldDB" id="A0A0H2S9J9"/>
<dbReference type="InterPro" id="IPR018814">
    <property type="entry name" value="DUF5427"/>
</dbReference>
<dbReference type="InParanoid" id="A0A0H2S9J9"/>
<organism evidence="2 3">
    <name type="scientific">Schizopora paradoxa</name>
    <dbReference type="NCBI Taxonomy" id="27342"/>
    <lineage>
        <taxon>Eukaryota</taxon>
        <taxon>Fungi</taxon>
        <taxon>Dikarya</taxon>
        <taxon>Basidiomycota</taxon>
        <taxon>Agaricomycotina</taxon>
        <taxon>Agaricomycetes</taxon>
        <taxon>Hymenochaetales</taxon>
        <taxon>Schizoporaceae</taxon>
        <taxon>Schizopora</taxon>
    </lineage>
</organism>
<evidence type="ECO:0000256" key="1">
    <source>
        <dbReference type="SAM" id="MobiDB-lite"/>
    </source>
</evidence>
<keyword evidence="3" id="KW-1185">Reference proteome</keyword>
<sequence length="427" mass="45764">MSAKAKSKAEEALKFLDDLDNLPVPPSSSSAQPAAGAADEDPSQMEKFIDDITQKKLEPATRIAIPPYERPPSRTGTPALRKATERVRVGSPAPPGSAGSTASASAAVPKTASPAPPSSGGAAAQPQSDAGVKPAGGWGLGGGWGSVWSSASAALQQAKSVVDEQVKNLPNNEQAKKWSEGVMGYVPVNKEQLEKFGKDLAGKGLSTFNDILNVVAPPIAEHEVIQVWLSHDMEGYDGIESLVYRAFARVMEQIEGGDLVVNKGSESKPKDQSKPGVRNLNAVDSVEEAFRLAEANVNDLAKHDTKKESSASSSNPTTYSSVFLRVQPFHASLPTPGGASGQYLHFVLYLSDPEHQVACSNVTQAVPEKWIELWDKQDWIEDLVVETLRVGVEVIGQEYIATRMRWLEEEDKPTPAVAEETEKDTTQ</sequence>
<gene>
    <name evidence="2" type="ORF">SCHPADRAFT_897804</name>
</gene>
<dbReference type="OrthoDB" id="5594977at2759"/>
<accession>A0A0H2S9J9</accession>
<feature type="compositionally biased region" description="Low complexity" evidence="1">
    <location>
        <begin position="96"/>
        <end position="130"/>
    </location>
</feature>
<feature type="region of interest" description="Disordered" evidence="1">
    <location>
        <begin position="16"/>
        <end position="136"/>
    </location>
</feature>
<dbReference type="PANTHER" id="PTHR28265:SF1">
    <property type="entry name" value="MAINTENANCE OF TELOMERE CAPPING PROTEIN 1"/>
    <property type="match status" value="1"/>
</dbReference>
<feature type="compositionally biased region" description="Basic and acidic residues" evidence="1">
    <location>
        <begin position="47"/>
        <end position="59"/>
    </location>
</feature>
<reference evidence="2 3" key="1">
    <citation type="submission" date="2015-04" db="EMBL/GenBank/DDBJ databases">
        <title>Complete genome sequence of Schizopora paradoxa KUC8140, a cosmopolitan wood degrader in East Asia.</title>
        <authorList>
            <consortium name="DOE Joint Genome Institute"/>
            <person name="Min B."/>
            <person name="Park H."/>
            <person name="Jang Y."/>
            <person name="Kim J.-J."/>
            <person name="Kim K.H."/>
            <person name="Pangilinan J."/>
            <person name="Lipzen A."/>
            <person name="Riley R."/>
            <person name="Grigoriev I.V."/>
            <person name="Spatafora J.W."/>
            <person name="Choi I.-G."/>
        </authorList>
    </citation>
    <scope>NUCLEOTIDE SEQUENCE [LARGE SCALE GENOMIC DNA]</scope>
    <source>
        <strain evidence="2 3">KUC8140</strain>
    </source>
</reference>
<dbReference type="Pfam" id="PF10310">
    <property type="entry name" value="DUF5427"/>
    <property type="match status" value="1"/>
</dbReference>
<name>A0A0H2S9J9_9AGAM</name>
<dbReference type="EMBL" id="KQ085882">
    <property type="protein sequence ID" value="KLO20524.1"/>
    <property type="molecule type" value="Genomic_DNA"/>
</dbReference>
<evidence type="ECO:0008006" key="4">
    <source>
        <dbReference type="Google" id="ProtNLM"/>
    </source>
</evidence>
<evidence type="ECO:0000313" key="3">
    <source>
        <dbReference type="Proteomes" id="UP000053477"/>
    </source>
</evidence>
<dbReference type="FunCoup" id="A0A0H2S9J9">
    <property type="interactions" value="10"/>
</dbReference>
<dbReference type="PANTHER" id="PTHR28265">
    <property type="entry name" value="MAINTENANCE OF TELOMERE CAPPING PROTEIN 1"/>
    <property type="match status" value="1"/>
</dbReference>
<feature type="compositionally biased region" description="Low complexity" evidence="1">
    <location>
        <begin position="27"/>
        <end position="37"/>
    </location>
</feature>